<dbReference type="PROSITE" id="PS50053">
    <property type="entry name" value="UBIQUITIN_2"/>
    <property type="match status" value="1"/>
</dbReference>
<dbReference type="CTD" id="154865"/>
<dbReference type="GO" id="GO:0030317">
    <property type="term" value="P:flagellated sperm motility"/>
    <property type="evidence" value="ECO:0007669"/>
    <property type="project" value="Ensembl"/>
</dbReference>
<dbReference type="AlphaFoldDB" id="F7GL80"/>
<dbReference type="InterPro" id="IPR037695">
    <property type="entry name" value="IQUB"/>
</dbReference>
<organism evidence="3 4">
    <name type="scientific">Callithrix jacchus</name>
    <name type="common">White-tufted-ear marmoset</name>
    <name type="synonym">Simia Jacchus</name>
    <dbReference type="NCBI Taxonomy" id="9483"/>
    <lineage>
        <taxon>Eukaryota</taxon>
        <taxon>Metazoa</taxon>
        <taxon>Chordata</taxon>
        <taxon>Craniata</taxon>
        <taxon>Vertebrata</taxon>
        <taxon>Euteleostomi</taxon>
        <taxon>Mammalia</taxon>
        <taxon>Eutheria</taxon>
        <taxon>Euarchontoglires</taxon>
        <taxon>Primates</taxon>
        <taxon>Haplorrhini</taxon>
        <taxon>Platyrrhini</taxon>
        <taxon>Cebidae</taxon>
        <taxon>Callitrichinae</taxon>
        <taxon>Callithrix</taxon>
        <taxon>Callithrix</taxon>
    </lineage>
</organism>
<dbReference type="GO" id="GO:0060271">
    <property type="term" value="P:cilium assembly"/>
    <property type="evidence" value="ECO:0007669"/>
    <property type="project" value="Ensembl"/>
</dbReference>
<dbReference type="GO" id="GO:0036126">
    <property type="term" value="C:sperm flagellum"/>
    <property type="evidence" value="ECO:0007669"/>
    <property type="project" value="Ensembl"/>
</dbReference>
<dbReference type="GO" id="GO:0007618">
    <property type="term" value="P:mating"/>
    <property type="evidence" value="ECO:0007669"/>
    <property type="project" value="Ensembl"/>
</dbReference>
<dbReference type="GeneID" id="100412863"/>
<dbReference type="Proteomes" id="UP000008225">
    <property type="component" value="Chromosome 8"/>
</dbReference>
<dbReference type="PANTHER" id="PTHR21074">
    <property type="entry name" value="IQ AND UBIQUITIN-LIKE DOMAIN-CONTAINING PROTEIN"/>
    <property type="match status" value="1"/>
</dbReference>
<dbReference type="KEGG" id="cjc:100412863"/>
<reference evidence="3" key="1">
    <citation type="submission" date="2009-03" db="EMBL/GenBank/DDBJ databases">
        <authorList>
            <person name="Warren W."/>
            <person name="Ye L."/>
            <person name="Minx P."/>
            <person name="Worley K."/>
            <person name="Gibbs R."/>
            <person name="Wilson R.K."/>
        </authorList>
    </citation>
    <scope>NUCLEOTIDE SEQUENCE [LARGE SCALE GENOMIC DNA]</scope>
</reference>
<feature type="compositionally biased region" description="Acidic residues" evidence="1">
    <location>
        <begin position="15"/>
        <end position="24"/>
    </location>
</feature>
<protein>
    <submittedName>
        <fullName evidence="3">IQ motif and ubiquitin domain containing</fullName>
    </submittedName>
</protein>
<name>F7GL80_CALJA</name>
<accession>F7GL80</accession>
<dbReference type="GO" id="GO:0001534">
    <property type="term" value="C:radial spoke"/>
    <property type="evidence" value="ECO:0007669"/>
    <property type="project" value="Ensembl"/>
</dbReference>
<evidence type="ECO:0000259" key="2">
    <source>
        <dbReference type="PROSITE" id="PS50053"/>
    </source>
</evidence>
<gene>
    <name evidence="3" type="primary">IQUB</name>
</gene>
<proteinExistence type="predicted"/>
<reference evidence="3" key="2">
    <citation type="submission" date="2025-08" db="UniProtKB">
        <authorList>
            <consortium name="Ensembl"/>
        </authorList>
    </citation>
    <scope>IDENTIFICATION</scope>
</reference>
<keyword evidence="4" id="KW-1185">Reference proteome</keyword>
<dbReference type="SUPFAM" id="SSF54236">
    <property type="entry name" value="Ubiquitin-like"/>
    <property type="match status" value="1"/>
</dbReference>
<dbReference type="Gene3D" id="3.10.20.90">
    <property type="entry name" value="Phosphatidylinositol 3-kinase Catalytic Subunit, Chain A, domain 1"/>
    <property type="match status" value="1"/>
</dbReference>
<feature type="compositionally biased region" description="Basic and acidic residues" evidence="1">
    <location>
        <begin position="42"/>
        <end position="76"/>
    </location>
</feature>
<feature type="region of interest" description="Disordered" evidence="1">
    <location>
        <begin position="1"/>
        <end position="76"/>
    </location>
</feature>
<dbReference type="GO" id="GO:0007224">
    <property type="term" value="P:smoothened signaling pathway"/>
    <property type="evidence" value="ECO:0007669"/>
    <property type="project" value="Ensembl"/>
</dbReference>
<reference evidence="3" key="3">
    <citation type="submission" date="2025-09" db="UniProtKB">
        <authorList>
            <consortium name="Ensembl"/>
        </authorList>
    </citation>
    <scope>IDENTIFICATION</scope>
</reference>
<dbReference type="Bgee" id="ENSCJAG00000017429">
    <property type="expression patterns" value="Expressed in testis and 6 other cell types or tissues"/>
</dbReference>
<evidence type="ECO:0000256" key="1">
    <source>
        <dbReference type="SAM" id="MobiDB-lite"/>
    </source>
</evidence>
<sequence length="830" mass="96750">MSSQEDKYEAQNIDDSTEETDDAFDTVTIPVPSEEPEESDQTEEHESGLEQFNESRAHESGLERFNESRAHESGLEQINESRAHESGLEQFNESRAMHVEEQSAQSFSSMEPDNEQLMEEVISPRQASCTPLYHERQFAMQSPNHDSLAFLDKIKAIKESLHESKEDSLATVKVVLTPVGQEIVMPFKVDIILKHLKDHFSHLFGIPHSILQIRYSGKILKNNETLIQHGVKPQEIAQVEIFSANPDQYPVKRIVGLTDVCQIITVTVQTGIDQYQQVPVEIVRSDFHKPFLGGFRHKITGVEYHNAGTQTIPRKIPERPNVFCRDTQTVFEKKKLQQTTNTASTQMTNIGVYVSNMTDKLVTPGKYFPAAEYHAQRLKAAIVIQTYFRQWHAKTFVENVRRQKSLRLEWERQEEVRKIREKEEWIKLDYDRRHNPKTNEDFEFLYNALEFWRQEELKRINQSFTGAERKAALCELLEKEAQIIASIGRHRDIAYMATQEAAIQAFLDKCSAPKIWRAPNGKTIEMDTQFTIRARELQNIYTCIMLKNISQDERLDVLLTLKHTVKEHECKLTQEILELIDREVDLMMRGVKHHNLEGLRKRIATLFFHYIKTPLFNPQVAKYLKVPQDPLKFYKKIYFCHSCQLYLPSTEFSVSSTSRRIYRCRNCISLENEAQKRESFLKYKCLLQQLYYTEADYEDDSKIAFLMQLQDIQYLTENIWASQSVLSAWDNLSDLAMVRWNKSLEWSPWNCILLTKDEAAAHLKLTSIEEGYEPSFIHKIKHKHILAKNYFSQIPVLASFILDDGEIDEIRQKYRSDTTPKIIESQRPPP</sequence>
<evidence type="ECO:0000313" key="4">
    <source>
        <dbReference type="Proteomes" id="UP000008225"/>
    </source>
</evidence>
<evidence type="ECO:0000313" key="3">
    <source>
        <dbReference type="Ensembl" id="ENSCJAP00000032127.5"/>
    </source>
</evidence>
<feature type="domain" description="Ubiquitin-like" evidence="2">
    <location>
        <begin position="171"/>
        <end position="239"/>
    </location>
</feature>
<dbReference type="OMA" id="TFAQKER"/>
<dbReference type="GO" id="GO:0001669">
    <property type="term" value="C:acrosomal vesicle"/>
    <property type="evidence" value="ECO:0007669"/>
    <property type="project" value="Ensembl"/>
</dbReference>
<dbReference type="Ensembl" id="ENSCJAT00000033959.5">
    <property type="protein sequence ID" value="ENSCJAP00000032127.5"/>
    <property type="gene ID" value="ENSCJAG00000017429.5"/>
</dbReference>
<dbReference type="RefSeq" id="XP_009001405.3">
    <property type="nucleotide sequence ID" value="XM_009003157.4"/>
</dbReference>
<dbReference type="PANTHER" id="PTHR21074:SF0">
    <property type="entry name" value="IQ AND UBIQUITIN-LIKE DOMAIN-CONTAINING PROTEIN"/>
    <property type="match status" value="1"/>
</dbReference>
<dbReference type="InterPro" id="IPR000626">
    <property type="entry name" value="Ubiquitin-like_dom"/>
</dbReference>
<dbReference type="PROSITE" id="PS50096">
    <property type="entry name" value="IQ"/>
    <property type="match status" value="1"/>
</dbReference>
<dbReference type="InterPro" id="IPR057887">
    <property type="entry name" value="IQUB_helical"/>
</dbReference>
<dbReference type="Pfam" id="PF25805">
    <property type="entry name" value="IQUB"/>
    <property type="match status" value="1"/>
</dbReference>
<dbReference type="OrthoDB" id="10265862at2759"/>
<dbReference type="InterPro" id="IPR029071">
    <property type="entry name" value="Ubiquitin-like_domsf"/>
</dbReference>
<dbReference type="GeneTree" id="ENSGT00390000014326"/>